<reference evidence="1 2" key="1">
    <citation type="submission" date="2016-10" db="EMBL/GenBank/DDBJ databases">
        <authorList>
            <person name="de Groot N.N."/>
        </authorList>
    </citation>
    <scope>NUCLEOTIDE SEQUENCE [LARGE SCALE GENOMIC DNA]</scope>
    <source>
        <strain evidence="1 2">AB35.6</strain>
    </source>
</reference>
<gene>
    <name evidence="1" type="ORF">SAMN05443244_1279</name>
</gene>
<accession>A0A1H4KN73</accession>
<proteinExistence type="predicted"/>
<dbReference type="AlphaFoldDB" id="A0A1H4KN73"/>
<evidence type="ECO:0000313" key="1">
    <source>
        <dbReference type="EMBL" id="SEB59927.1"/>
    </source>
</evidence>
<sequence>MTKGLQTATYKCQIRLQGFIYGKRENLSPKLGAAVAAAGGWVLERRPISAGALEFLVEVQSAALPGVYGALLASGLHLTRDSHHALAERCNCDLYLRPRRDTPSYRLLNLEVHFLPEPPASMDLQDLLPLDGLLN</sequence>
<name>A0A1H4KN73_9BACT</name>
<evidence type="ECO:0000313" key="2">
    <source>
        <dbReference type="Proteomes" id="UP000182409"/>
    </source>
</evidence>
<protein>
    <submittedName>
        <fullName evidence="1">Uncharacterized protein</fullName>
    </submittedName>
</protein>
<dbReference type="Proteomes" id="UP000182409">
    <property type="component" value="Unassembled WGS sequence"/>
</dbReference>
<dbReference type="RefSeq" id="WP_212733147.1">
    <property type="nucleotide sequence ID" value="NZ_FNSD01000001.1"/>
</dbReference>
<organism evidence="1 2">
    <name type="scientific">Terriglobus roseus</name>
    <dbReference type="NCBI Taxonomy" id="392734"/>
    <lineage>
        <taxon>Bacteria</taxon>
        <taxon>Pseudomonadati</taxon>
        <taxon>Acidobacteriota</taxon>
        <taxon>Terriglobia</taxon>
        <taxon>Terriglobales</taxon>
        <taxon>Acidobacteriaceae</taxon>
        <taxon>Terriglobus</taxon>
    </lineage>
</organism>
<dbReference type="EMBL" id="FNSD01000001">
    <property type="protein sequence ID" value="SEB59927.1"/>
    <property type="molecule type" value="Genomic_DNA"/>
</dbReference>